<comment type="caution">
    <text evidence="7">The sequence shown here is derived from an EMBL/GenBank/DDBJ whole genome shotgun (WGS) entry which is preliminary data.</text>
</comment>
<feature type="domain" description="O-antigen ligase-related" evidence="6">
    <location>
        <begin position="208"/>
        <end position="353"/>
    </location>
</feature>
<organism evidence="7 8">
    <name type="scientific">Homoserinimonas hongtaonis</name>
    <dbReference type="NCBI Taxonomy" id="2079791"/>
    <lineage>
        <taxon>Bacteria</taxon>
        <taxon>Bacillati</taxon>
        <taxon>Actinomycetota</taxon>
        <taxon>Actinomycetes</taxon>
        <taxon>Micrococcales</taxon>
        <taxon>Microbacteriaceae</taxon>
        <taxon>Homoserinimonas</taxon>
    </lineage>
</organism>
<evidence type="ECO:0000313" key="8">
    <source>
        <dbReference type="Proteomes" id="UP000244978"/>
    </source>
</evidence>
<dbReference type="Pfam" id="PF04932">
    <property type="entry name" value="Wzy_C"/>
    <property type="match status" value="1"/>
</dbReference>
<dbReference type="EMBL" id="QEEX01000002">
    <property type="protein sequence ID" value="PWB96060.1"/>
    <property type="molecule type" value="Genomic_DNA"/>
</dbReference>
<evidence type="ECO:0000256" key="3">
    <source>
        <dbReference type="ARBA" id="ARBA00022989"/>
    </source>
</evidence>
<feature type="transmembrane region" description="Helical" evidence="5">
    <location>
        <begin position="44"/>
        <end position="64"/>
    </location>
</feature>
<keyword evidence="3 5" id="KW-1133">Transmembrane helix</keyword>
<accession>A0A2U1SWQ6</accession>
<reference evidence="8" key="1">
    <citation type="submission" date="2018-04" db="EMBL/GenBank/DDBJ databases">
        <authorList>
            <person name="Liu S."/>
            <person name="Wang Z."/>
            <person name="Li J."/>
        </authorList>
    </citation>
    <scope>NUCLEOTIDE SEQUENCE [LARGE SCALE GENOMIC DNA]</scope>
    <source>
        <strain evidence="8">S1194</strain>
    </source>
</reference>
<feature type="transmembrane region" description="Helical" evidence="5">
    <location>
        <begin position="98"/>
        <end position="120"/>
    </location>
</feature>
<dbReference type="RefSeq" id="WP_108998330.1">
    <property type="nucleotide sequence ID" value="NZ_QEEX01000002.1"/>
</dbReference>
<dbReference type="PANTHER" id="PTHR37422:SF13">
    <property type="entry name" value="LIPOPOLYSACCHARIDE BIOSYNTHESIS PROTEIN PA4999-RELATED"/>
    <property type="match status" value="1"/>
</dbReference>
<dbReference type="Proteomes" id="UP000244978">
    <property type="component" value="Unassembled WGS sequence"/>
</dbReference>
<evidence type="ECO:0000256" key="4">
    <source>
        <dbReference type="ARBA" id="ARBA00023136"/>
    </source>
</evidence>
<feature type="transmembrane region" description="Helical" evidence="5">
    <location>
        <begin position="132"/>
        <end position="151"/>
    </location>
</feature>
<keyword evidence="4 5" id="KW-0472">Membrane</keyword>
<evidence type="ECO:0000259" key="6">
    <source>
        <dbReference type="Pfam" id="PF04932"/>
    </source>
</evidence>
<feature type="transmembrane region" description="Helical" evidence="5">
    <location>
        <begin position="251"/>
        <end position="270"/>
    </location>
</feature>
<gene>
    <name evidence="7" type="ORF">DF220_11755</name>
</gene>
<keyword evidence="2 5" id="KW-0812">Transmembrane</keyword>
<feature type="transmembrane region" description="Helical" evidence="5">
    <location>
        <begin position="340"/>
        <end position="361"/>
    </location>
</feature>
<evidence type="ECO:0000256" key="2">
    <source>
        <dbReference type="ARBA" id="ARBA00022692"/>
    </source>
</evidence>
<evidence type="ECO:0000256" key="1">
    <source>
        <dbReference type="ARBA" id="ARBA00004141"/>
    </source>
</evidence>
<keyword evidence="8" id="KW-1185">Reference proteome</keyword>
<dbReference type="InterPro" id="IPR051533">
    <property type="entry name" value="WaaL-like"/>
</dbReference>
<dbReference type="GO" id="GO:0016020">
    <property type="term" value="C:membrane"/>
    <property type="evidence" value="ECO:0007669"/>
    <property type="project" value="UniProtKB-SubCell"/>
</dbReference>
<name>A0A2U1SWQ6_9MICO</name>
<dbReference type="AlphaFoldDB" id="A0A2U1SWQ6"/>
<feature type="transmembrane region" description="Helical" evidence="5">
    <location>
        <begin position="180"/>
        <end position="197"/>
    </location>
</feature>
<feature type="transmembrane region" description="Helical" evidence="5">
    <location>
        <begin position="71"/>
        <end position="92"/>
    </location>
</feature>
<feature type="transmembrane region" description="Helical" evidence="5">
    <location>
        <begin position="20"/>
        <end position="38"/>
    </location>
</feature>
<feature type="transmembrane region" description="Helical" evidence="5">
    <location>
        <begin position="373"/>
        <end position="390"/>
    </location>
</feature>
<evidence type="ECO:0000313" key="7">
    <source>
        <dbReference type="EMBL" id="PWB96060.1"/>
    </source>
</evidence>
<comment type="subcellular location">
    <subcellularLocation>
        <location evidence="1">Membrane</location>
        <topology evidence="1">Multi-pass membrane protein</topology>
    </subcellularLocation>
</comment>
<evidence type="ECO:0000256" key="5">
    <source>
        <dbReference type="SAM" id="Phobius"/>
    </source>
</evidence>
<dbReference type="PANTHER" id="PTHR37422">
    <property type="entry name" value="TEICHURONIC ACID BIOSYNTHESIS PROTEIN TUAE"/>
    <property type="match status" value="1"/>
</dbReference>
<protein>
    <submittedName>
        <fullName evidence="7">Exopolysaccharide biosynthesis protein</fullName>
    </submittedName>
</protein>
<dbReference type="InterPro" id="IPR007016">
    <property type="entry name" value="O-antigen_ligase-rel_domated"/>
</dbReference>
<feature type="transmembrane region" description="Helical" evidence="5">
    <location>
        <begin position="209"/>
        <end position="239"/>
    </location>
</feature>
<sequence length="431" mass="46684">MTPLPLHSDAVRAFLGSARFASALATTSVALGVFAFATHSMIGWPGLIGILATLSFLCGLSLWARKELIQWIGVVPISLLVFVGWATASIFWSQYQWVTLGGLAYLLGFTVIGLYVALVRDTIQIIRAFGDVLRFTFVLSLGLEVLSGLLIDSPLPFLSIVGNLASGGPISGVSGTRNDLGLLAVIGGISFVIEWRTQAVRRGVAVGSMALATLVLFFTGSPIAWGTAFVAMAATAVLYGVRRLRPERRQFWQLTVLVVAALLAGLAWILRGSVVVALNAGGELDYRLRLWAEMWDLVPLHPLEGWGWIGQWNSDVPPYVQFGVGSGRPSTSAVNAFLDVWFQLGVIGLAAFVGLIGLAFVRSWLLASRQRSVIYTWPAIVLAALITASLAESSILIEFGWFTFVVCCVKASQKLSWRQAFERPLEQEPLE</sequence>
<proteinExistence type="predicted"/>